<dbReference type="EMBL" id="CP097510">
    <property type="protein sequence ID" value="URE37714.1"/>
    <property type="molecule type" value="Genomic_DNA"/>
</dbReference>
<accession>A0A9E7L4P3</accession>
<evidence type="ECO:0000313" key="2">
    <source>
        <dbReference type="EMBL" id="URE37714.1"/>
    </source>
</evidence>
<dbReference type="AlphaFoldDB" id="A0A9E7L4P3"/>
<dbReference type="Proteomes" id="UP001055439">
    <property type="component" value="Chromosome 8"/>
</dbReference>
<dbReference type="PANTHER" id="PTHR33132:SF142">
    <property type="entry name" value="SERINE-RICH PROTEIN-LIKE PROTEIN"/>
    <property type="match status" value="1"/>
</dbReference>
<feature type="compositionally biased region" description="Low complexity" evidence="1">
    <location>
        <begin position="1"/>
        <end position="21"/>
    </location>
</feature>
<protein>
    <recommendedName>
        <fullName evidence="4">Serine-rich protein-like protein</fullName>
    </recommendedName>
</protein>
<organism evidence="2 3">
    <name type="scientific">Musa troglodytarum</name>
    <name type="common">fe'i banana</name>
    <dbReference type="NCBI Taxonomy" id="320322"/>
    <lineage>
        <taxon>Eukaryota</taxon>
        <taxon>Viridiplantae</taxon>
        <taxon>Streptophyta</taxon>
        <taxon>Embryophyta</taxon>
        <taxon>Tracheophyta</taxon>
        <taxon>Spermatophyta</taxon>
        <taxon>Magnoliopsida</taxon>
        <taxon>Liliopsida</taxon>
        <taxon>Zingiberales</taxon>
        <taxon>Musaceae</taxon>
        <taxon>Musa</taxon>
    </lineage>
</organism>
<name>A0A9E7L4P3_9LILI</name>
<sequence>MASGCSSPSSRPPRSTSSSSRACLCAPTTHPGSFRCNLHRSTRKISSQSTAHSVKELKGAAKAKARSVRAVLLKIVSPSSHDLRRRRNFQPKPSRFQLMNGDGRALGAVRS</sequence>
<dbReference type="PANTHER" id="PTHR33132">
    <property type="entry name" value="OSJNBB0118P14.9 PROTEIN"/>
    <property type="match status" value="1"/>
</dbReference>
<feature type="region of interest" description="Disordered" evidence="1">
    <location>
        <begin position="1"/>
        <end position="22"/>
    </location>
</feature>
<evidence type="ECO:0008006" key="4">
    <source>
        <dbReference type="Google" id="ProtNLM"/>
    </source>
</evidence>
<evidence type="ECO:0000313" key="3">
    <source>
        <dbReference type="Proteomes" id="UP001055439"/>
    </source>
</evidence>
<reference evidence="2" key="1">
    <citation type="submission" date="2022-05" db="EMBL/GenBank/DDBJ databases">
        <title>The Musa troglodytarum L. genome provides insights into the mechanism of non-climacteric behaviour and enrichment of carotenoids.</title>
        <authorList>
            <person name="Wang J."/>
        </authorList>
    </citation>
    <scope>NUCLEOTIDE SEQUENCE</scope>
    <source>
        <tissue evidence="2">Leaf</tissue>
    </source>
</reference>
<keyword evidence="3" id="KW-1185">Reference proteome</keyword>
<proteinExistence type="predicted"/>
<dbReference type="OrthoDB" id="638181at2759"/>
<evidence type="ECO:0000256" key="1">
    <source>
        <dbReference type="SAM" id="MobiDB-lite"/>
    </source>
</evidence>
<gene>
    <name evidence="2" type="ORF">MUK42_32813</name>
</gene>